<accession>A0ABV6HGK2</accession>
<evidence type="ECO:0000313" key="2">
    <source>
        <dbReference type="Proteomes" id="UP001589774"/>
    </source>
</evidence>
<name>A0ABV6HGK2_9SPHI</name>
<gene>
    <name evidence="1" type="ORF">ACFFI0_06870</name>
</gene>
<dbReference type="EMBL" id="JBHLWO010000001">
    <property type="protein sequence ID" value="MFC0318023.1"/>
    <property type="molecule type" value="Genomic_DNA"/>
</dbReference>
<protein>
    <submittedName>
        <fullName evidence="1">SusD/RagB family nutrient-binding outer membrane lipoprotein</fullName>
    </submittedName>
</protein>
<dbReference type="RefSeq" id="WP_130856123.1">
    <property type="nucleotide sequence ID" value="NZ_JBHLWO010000001.1"/>
</dbReference>
<keyword evidence="2" id="KW-1185">Reference proteome</keyword>
<reference evidence="1 2" key="1">
    <citation type="submission" date="2024-09" db="EMBL/GenBank/DDBJ databases">
        <authorList>
            <person name="Sun Q."/>
            <person name="Mori K."/>
        </authorList>
    </citation>
    <scope>NUCLEOTIDE SEQUENCE [LARGE SCALE GENOMIC DNA]</scope>
    <source>
        <strain evidence="1 2">CCM 7765</strain>
    </source>
</reference>
<comment type="caution">
    <text evidence="1">The sequence shown here is derived from an EMBL/GenBank/DDBJ whole genome shotgun (WGS) entry which is preliminary data.</text>
</comment>
<dbReference type="Proteomes" id="UP001589774">
    <property type="component" value="Unassembled WGS sequence"/>
</dbReference>
<dbReference type="Gene3D" id="1.25.40.390">
    <property type="match status" value="1"/>
</dbReference>
<dbReference type="InterPro" id="IPR041662">
    <property type="entry name" value="SusD-like_2"/>
</dbReference>
<dbReference type="Pfam" id="PF12771">
    <property type="entry name" value="SusD-like_2"/>
    <property type="match status" value="1"/>
</dbReference>
<dbReference type="InterPro" id="IPR011990">
    <property type="entry name" value="TPR-like_helical_dom_sf"/>
</dbReference>
<sequence>MKLKPYIKTLAIVSFLGMSACTKDFEEINTDPNKLEVVSPGSMLTPVIYNMSTYFTEQSYNFDWQMMQVCIPHPSVSNGIHRYDLNENSGNGTWNTCYKWMANIREMETAADNYNLPVYRAVAATLKAYIMGILTDSFGDVPFSEAMKAAEGISQPRFDTQQEIYENLIAQLEEANTIYATDDSKMFGEDLLYSNDKTKWQRFNNSLLMRLLLRMSKRTEMNSYERLQTIIDNPDQYPVFTSNAEAAFVTITGNSPYDYAWGRRQDYANAKAMASFFVDLLNAQEDPRRSLFMTGASRLEGGKPVDIGYKGVPAAHSGDASQFNFNPSQPNADLMVYTTLGTEIVEVMMSYAEVELIKAEVALERGDLNAAKAAYEKGVAAGITQWKNGVMPQGYLNHPVVAFNGTMKQLMEQKYIALFYNDYQQWFEYRRTGYPELPKTEYMLHDGVMPTRFMYPTEIRRSNPTNYQEAANRIGGDDIMTKVWWDR</sequence>
<dbReference type="SUPFAM" id="SSF48452">
    <property type="entry name" value="TPR-like"/>
    <property type="match status" value="1"/>
</dbReference>
<organism evidence="1 2">
    <name type="scientific">Olivibacter oleidegradans</name>
    <dbReference type="NCBI Taxonomy" id="760123"/>
    <lineage>
        <taxon>Bacteria</taxon>
        <taxon>Pseudomonadati</taxon>
        <taxon>Bacteroidota</taxon>
        <taxon>Sphingobacteriia</taxon>
        <taxon>Sphingobacteriales</taxon>
        <taxon>Sphingobacteriaceae</taxon>
        <taxon>Olivibacter</taxon>
    </lineage>
</organism>
<evidence type="ECO:0000313" key="1">
    <source>
        <dbReference type="EMBL" id="MFC0318023.1"/>
    </source>
</evidence>
<keyword evidence="1" id="KW-0449">Lipoprotein</keyword>
<dbReference type="PROSITE" id="PS51257">
    <property type="entry name" value="PROKAR_LIPOPROTEIN"/>
    <property type="match status" value="1"/>
</dbReference>
<proteinExistence type="predicted"/>